<sequence>MSSSEQGATRPVVTLFETYGAGASYVGPRVAEALGLPFHRQAFSSEDLEAEEARREKEGLLSRVFSAMGHGYAGPEGGAVPVAQRDRYELVMENTRIVQEEAEQGGVIMGRNGAFILAGRPASLHVLLDGPVEKRIARAARETGIGPERAARRQRREDEVRGQMSLDLYGWDPRRPDRYDLVMNTGSLSLDECVAIIVHAARVRAGLAEGPAMPSAAPPPAGG</sequence>
<reference evidence="1 2" key="1">
    <citation type="submission" date="2017-10" db="EMBL/GenBank/DDBJ databases">
        <title>Sequencing the genomes of 1000 actinobacteria strains.</title>
        <authorList>
            <person name="Klenk H.-P."/>
        </authorList>
    </citation>
    <scope>NUCLEOTIDE SEQUENCE [LARGE SCALE GENOMIC DNA]</scope>
    <source>
        <strain evidence="1 2">DSM 21838</strain>
    </source>
</reference>
<dbReference type="Gene3D" id="3.40.50.300">
    <property type="entry name" value="P-loop containing nucleotide triphosphate hydrolases"/>
    <property type="match status" value="1"/>
</dbReference>
<dbReference type="InterPro" id="IPR027417">
    <property type="entry name" value="P-loop_NTPase"/>
</dbReference>
<dbReference type="OrthoDB" id="3823243at2"/>
<dbReference type="GO" id="GO:0016301">
    <property type="term" value="F:kinase activity"/>
    <property type="evidence" value="ECO:0007669"/>
    <property type="project" value="UniProtKB-KW"/>
</dbReference>
<dbReference type="RefSeq" id="WP_098484087.1">
    <property type="nucleotide sequence ID" value="NZ_PDJI01000004.1"/>
</dbReference>
<gene>
    <name evidence="1" type="ORF">ATJ97_2626</name>
</gene>
<dbReference type="AlphaFoldDB" id="A0A2A9EPD7"/>
<proteinExistence type="predicted"/>
<dbReference type="EMBL" id="PDJI01000004">
    <property type="protein sequence ID" value="PFG40105.1"/>
    <property type="molecule type" value="Genomic_DNA"/>
</dbReference>
<dbReference type="Pfam" id="PF13189">
    <property type="entry name" value="Cytidylate_kin2"/>
    <property type="match status" value="1"/>
</dbReference>
<name>A0A2A9EPD7_9MICO</name>
<dbReference type="Proteomes" id="UP000222106">
    <property type="component" value="Unassembled WGS sequence"/>
</dbReference>
<keyword evidence="2" id="KW-1185">Reference proteome</keyword>
<accession>A0A2A9EPD7</accession>
<protein>
    <submittedName>
        <fullName evidence="1">Cytidylate kinase</fullName>
    </submittedName>
</protein>
<keyword evidence="1" id="KW-0418">Kinase</keyword>
<organism evidence="1 2">
    <name type="scientific">Georgenia soli</name>
    <dbReference type="NCBI Taxonomy" id="638953"/>
    <lineage>
        <taxon>Bacteria</taxon>
        <taxon>Bacillati</taxon>
        <taxon>Actinomycetota</taxon>
        <taxon>Actinomycetes</taxon>
        <taxon>Micrococcales</taxon>
        <taxon>Bogoriellaceae</taxon>
        <taxon>Georgenia</taxon>
    </lineage>
</organism>
<keyword evidence="1" id="KW-0808">Transferase</keyword>
<evidence type="ECO:0000313" key="2">
    <source>
        <dbReference type="Proteomes" id="UP000222106"/>
    </source>
</evidence>
<comment type="caution">
    <text evidence="1">The sequence shown here is derived from an EMBL/GenBank/DDBJ whole genome shotgun (WGS) entry which is preliminary data.</text>
</comment>
<dbReference type="SUPFAM" id="SSF52540">
    <property type="entry name" value="P-loop containing nucleoside triphosphate hydrolases"/>
    <property type="match status" value="1"/>
</dbReference>
<evidence type="ECO:0000313" key="1">
    <source>
        <dbReference type="EMBL" id="PFG40105.1"/>
    </source>
</evidence>